<dbReference type="InterPro" id="IPR027417">
    <property type="entry name" value="P-loop_NTPase"/>
</dbReference>
<evidence type="ECO:0000256" key="1">
    <source>
        <dbReference type="SAM" id="Coils"/>
    </source>
</evidence>
<sequence>MADKSEDGARPGGSDDTVEKRFTRVDVVYSMKDRHTHLIRTAKAQKLPSKLYKFAFLVKREISKKGMVADIKVEIISQCLVGLLRVVFPDAEWLGLDEMRPQVSQETLWHARLALLECLSAERAKGEEDRNDVVISDIDATLEFLQEEYEGKTREYIALQSKEMINYDLLWCLFPPSIDVYTNINALHEPQILRCMSYSYEFNQQTGERWFQIVGQCLNHDGEDFGWAEQELKVPLFQGTALVTSLLAYPLICHPDEASLRDRLHARGETFVKLLDQPRYLDVREYDSTALVSVRVGNRWEQDTFHASRRVMVDPERFCRSCSWMDPLRKPECHPSKAFAPAKTPSKDLMYCHYRILGFSFDQKRWCALAISRLRKPEWNDQAFDQVIMPPVKRELMRSLVSAHRTGSDGHSVFDDIIKGKGRGLIGLLSGAPGVGKTLTAEAVAEVSHRPLYAVSAGELGTDVSRVDKQLGDLLDTASSWNSVLLIDECDVFLRQRDLASVVNNALVSIFLRRLEYFQGLAILTTNRKDDIDKAFLSRIHFKFHYNSLGSKQRLDLWKSFLGHVDGLDENKLDSLATDYELNGREIKNAAFCSMLIAQSRDCTLTTDLIQEVLGELSGD</sequence>
<reference evidence="3 4" key="1">
    <citation type="journal article" date="2024" name="IMA Fungus">
        <title>IMA Genome - F19 : A genome assembly and annotation guide to empower mycologists, including annotated draft genome sequences of Ceratocystis pirilliformis, Diaporthe australafricana, Fusarium ophioides, Paecilomyces lecythidis, and Sporothrix stenoceras.</title>
        <authorList>
            <person name="Aylward J."/>
            <person name="Wilson A.M."/>
            <person name="Visagie C.M."/>
            <person name="Spraker J."/>
            <person name="Barnes I."/>
            <person name="Buitendag C."/>
            <person name="Ceriani C."/>
            <person name="Del Mar Angel L."/>
            <person name="du Plessis D."/>
            <person name="Fuchs T."/>
            <person name="Gasser K."/>
            <person name="Kramer D."/>
            <person name="Li W."/>
            <person name="Munsamy K."/>
            <person name="Piso A."/>
            <person name="Price J.L."/>
            <person name="Sonnekus B."/>
            <person name="Thomas C."/>
            <person name="van der Nest A."/>
            <person name="van Dijk A."/>
            <person name="van Heerden A."/>
            <person name="van Vuuren N."/>
            <person name="Yilmaz N."/>
            <person name="Duong T.A."/>
            <person name="van der Merwe N.A."/>
            <person name="Wingfield M.J."/>
            <person name="Wingfield B.D."/>
        </authorList>
    </citation>
    <scope>NUCLEOTIDE SEQUENCE [LARGE SCALE GENOMIC DNA]</scope>
    <source>
        <strain evidence="3 4">CMW 18300</strain>
    </source>
</reference>
<keyword evidence="1" id="KW-0175">Coiled coil</keyword>
<keyword evidence="4" id="KW-1185">Reference proteome</keyword>
<evidence type="ECO:0000313" key="3">
    <source>
        <dbReference type="EMBL" id="KAL1860554.1"/>
    </source>
</evidence>
<proteinExistence type="predicted"/>
<dbReference type="Gene3D" id="3.40.50.300">
    <property type="entry name" value="P-loop containing nucleotide triphosphate hydrolases"/>
    <property type="match status" value="1"/>
</dbReference>
<feature type="coiled-coil region" evidence="1">
    <location>
        <begin position="135"/>
        <end position="162"/>
    </location>
</feature>
<dbReference type="EMBL" id="JAWRVE010000091">
    <property type="protein sequence ID" value="KAL1860554.1"/>
    <property type="molecule type" value="Genomic_DNA"/>
</dbReference>
<dbReference type="Proteomes" id="UP001583177">
    <property type="component" value="Unassembled WGS sequence"/>
</dbReference>
<dbReference type="SUPFAM" id="SSF52540">
    <property type="entry name" value="P-loop containing nucleoside triphosphate hydrolases"/>
    <property type="match status" value="1"/>
</dbReference>
<dbReference type="Pfam" id="PF22942">
    <property type="entry name" value="DUF7025"/>
    <property type="match status" value="1"/>
</dbReference>
<dbReference type="InterPro" id="IPR003593">
    <property type="entry name" value="AAA+_ATPase"/>
</dbReference>
<dbReference type="CDD" id="cd19481">
    <property type="entry name" value="RecA-like_protease"/>
    <property type="match status" value="1"/>
</dbReference>
<organism evidence="3 4">
    <name type="scientific">Diaporthe australafricana</name>
    <dbReference type="NCBI Taxonomy" id="127596"/>
    <lineage>
        <taxon>Eukaryota</taxon>
        <taxon>Fungi</taxon>
        <taxon>Dikarya</taxon>
        <taxon>Ascomycota</taxon>
        <taxon>Pezizomycotina</taxon>
        <taxon>Sordariomycetes</taxon>
        <taxon>Sordariomycetidae</taxon>
        <taxon>Diaporthales</taxon>
        <taxon>Diaporthaceae</taxon>
        <taxon>Diaporthe</taxon>
    </lineage>
</organism>
<protein>
    <recommendedName>
        <fullName evidence="2">AAA+ ATPase domain-containing protein</fullName>
    </recommendedName>
</protein>
<feature type="domain" description="AAA+ ATPase" evidence="2">
    <location>
        <begin position="423"/>
        <end position="550"/>
    </location>
</feature>
<dbReference type="PANTHER" id="PTHR46411:SF2">
    <property type="entry name" value="AAA+ ATPASE DOMAIN-CONTAINING PROTEIN"/>
    <property type="match status" value="1"/>
</dbReference>
<dbReference type="SMART" id="SM00382">
    <property type="entry name" value="AAA"/>
    <property type="match status" value="1"/>
</dbReference>
<dbReference type="PANTHER" id="PTHR46411">
    <property type="entry name" value="FAMILY ATPASE, PUTATIVE-RELATED"/>
    <property type="match status" value="1"/>
</dbReference>
<dbReference type="InterPro" id="IPR054289">
    <property type="entry name" value="DUF7025"/>
</dbReference>
<dbReference type="InterPro" id="IPR003959">
    <property type="entry name" value="ATPase_AAA_core"/>
</dbReference>
<comment type="caution">
    <text evidence="3">The sequence shown here is derived from an EMBL/GenBank/DDBJ whole genome shotgun (WGS) entry which is preliminary data.</text>
</comment>
<evidence type="ECO:0000259" key="2">
    <source>
        <dbReference type="SMART" id="SM00382"/>
    </source>
</evidence>
<name>A0ABR3WFM4_9PEZI</name>
<evidence type="ECO:0000313" key="4">
    <source>
        <dbReference type="Proteomes" id="UP001583177"/>
    </source>
</evidence>
<gene>
    <name evidence="3" type="ORF">Daus18300_009187</name>
</gene>
<accession>A0ABR3WFM4</accession>
<dbReference type="Pfam" id="PF00004">
    <property type="entry name" value="AAA"/>
    <property type="match status" value="1"/>
</dbReference>